<feature type="region of interest" description="Disordered" evidence="1">
    <location>
        <begin position="409"/>
        <end position="435"/>
    </location>
</feature>
<evidence type="ECO:0000259" key="3">
    <source>
        <dbReference type="PROSITE" id="PS50090"/>
    </source>
</evidence>
<name>A0A0E9NGJ6_SAICN</name>
<feature type="compositionally biased region" description="Basic and acidic residues" evidence="1">
    <location>
        <begin position="416"/>
        <end position="435"/>
    </location>
</feature>
<dbReference type="EMBL" id="BACD03000019">
    <property type="protein sequence ID" value="GAO48997.1"/>
    <property type="molecule type" value="Genomic_DNA"/>
</dbReference>
<keyword evidence="5" id="KW-1185">Reference proteome</keyword>
<dbReference type="Proteomes" id="UP000033140">
    <property type="component" value="Unassembled WGS sequence"/>
</dbReference>
<feature type="signal peptide" evidence="2">
    <location>
        <begin position="1"/>
        <end position="24"/>
    </location>
</feature>
<organism evidence="4 5">
    <name type="scientific">Saitoella complicata (strain BCRC 22490 / CBS 7301 / JCM 7358 / NBRC 10748 / NRRL Y-17804)</name>
    <dbReference type="NCBI Taxonomy" id="698492"/>
    <lineage>
        <taxon>Eukaryota</taxon>
        <taxon>Fungi</taxon>
        <taxon>Dikarya</taxon>
        <taxon>Ascomycota</taxon>
        <taxon>Taphrinomycotina</taxon>
        <taxon>Taphrinomycotina incertae sedis</taxon>
        <taxon>Saitoella</taxon>
    </lineage>
</organism>
<reference evidence="4 5" key="1">
    <citation type="journal article" date="2011" name="J. Gen. Appl. Microbiol.">
        <title>Draft genome sequencing of the enigmatic yeast Saitoella complicata.</title>
        <authorList>
            <person name="Nishida H."/>
            <person name="Hamamoto M."/>
            <person name="Sugiyama J."/>
        </authorList>
    </citation>
    <scope>NUCLEOTIDE SEQUENCE [LARGE SCALE GENOMIC DNA]</scope>
    <source>
        <strain evidence="4 5">NRRL Y-17804</strain>
    </source>
</reference>
<reference evidence="4 5" key="2">
    <citation type="journal article" date="2014" name="J. Gen. Appl. Microbiol.">
        <title>The early diverging ascomycetous budding yeast Saitoella complicata has three histone deacetylases belonging to the Clr6, Hos2, and Rpd3 lineages.</title>
        <authorList>
            <person name="Nishida H."/>
            <person name="Matsumoto T."/>
            <person name="Kondo S."/>
            <person name="Hamamoto M."/>
            <person name="Yoshikawa H."/>
        </authorList>
    </citation>
    <scope>NUCLEOTIDE SEQUENCE [LARGE SCALE GENOMIC DNA]</scope>
    <source>
        <strain evidence="4 5">NRRL Y-17804</strain>
    </source>
</reference>
<feature type="region of interest" description="Disordered" evidence="1">
    <location>
        <begin position="30"/>
        <end position="51"/>
    </location>
</feature>
<dbReference type="InterPro" id="IPR001005">
    <property type="entry name" value="SANT/Myb"/>
</dbReference>
<dbReference type="CDD" id="cd00167">
    <property type="entry name" value="SANT"/>
    <property type="match status" value="2"/>
</dbReference>
<feature type="compositionally biased region" description="Polar residues" evidence="1">
    <location>
        <begin position="30"/>
        <end position="40"/>
    </location>
</feature>
<dbReference type="SMART" id="SM00717">
    <property type="entry name" value="SANT"/>
    <property type="match status" value="2"/>
</dbReference>
<dbReference type="PROSITE" id="PS50090">
    <property type="entry name" value="MYB_LIKE"/>
    <property type="match status" value="1"/>
</dbReference>
<dbReference type="AlphaFoldDB" id="A0A0E9NGJ6"/>
<evidence type="ECO:0000256" key="2">
    <source>
        <dbReference type="SAM" id="SignalP"/>
    </source>
</evidence>
<dbReference type="SUPFAM" id="SSF46689">
    <property type="entry name" value="Homeodomain-like"/>
    <property type="match status" value="1"/>
</dbReference>
<evidence type="ECO:0000313" key="4">
    <source>
        <dbReference type="EMBL" id="GAO48997.1"/>
    </source>
</evidence>
<accession>A0A0E9NGJ6</accession>
<reference evidence="4 5" key="3">
    <citation type="journal article" date="2015" name="Genome Announc.">
        <title>Draft Genome Sequence of the Archiascomycetous Yeast Saitoella complicata.</title>
        <authorList>
            <person name="Yamauchi K."/>
            <person name="Kondo S."/>
            <person name="Hamamoto M."/>
            <person name="Takahashi Y."/>
            <person name="Ogura Y."/>
            <person name="Hayashi T."/>
            <person name="Nishida H."/>
        </authorList>
    </citation>
    <scope>NUCLEOTIDE SEQUENCE [LARGE SCALE GENOMIC DNA]</scope>
    <source>
        <strain evidence="4 5">NRRL Y-17804</strain>
    </source>
</reference>
<gene>
    <name evidence="4" type="ORF">G7K_3158-t1</name>
</gene>
<dbReference type="InterPro" id="IPR009057">
    <property type="entry name" value="Homeodomain-like_sf"/>
</dbReference>
<proteinExistence type="predicted"/>
<comment type="caution">
    <text evidence="4">The sequence shown here is derived from an EMBL/GenBank/DDBJ whole genome shotgun (WGS) entry which is preliminary data.</text>
</comment>
<feature type="domain" description="Myb-like" evidence="3">
    <location>
        <begin position="224"/>
        <end position="269"/>
    </location>
</feature>
<keyword evidence="2" id="KW-0732">Signal</keyword>
<evidence type="ECO:0000256" key="1">
    <source>
        <dbReference type="SAM" id="MobiDB-lite"/>
    </source>
</evidence>
<protein>
    <recommendedName>
        <fullName evidence="3">Myb-like domain-containing protein</fullName>
    </recommendedName>
</protein>
<sequence length="435" mass="51069">MTSRSLSLTFAWLAARTALKPSVCCRCLSTSGPPSPQKGSRWSELEDESDQEISKEEATQLEYDAAGYGSHVRAFERQKWNNRGLMNYNPKNPNPADVPKEIFLKVNHENPNWWRYDSQFRKDLIRSRVFAEEAPVLDRMLPDPPKRKVVWDRFCQKLLNEIVLERGEKWDEVAEFFKELAPSQITKTTTPIPSPAGLARRFYVNFFVEGRGVVTTRLPRNKHWSGADDKAIHDAIIKYGAYTGKWALICQAVPGRSPLDIWKRYIMYAWPYRDTTSSWTHGEDELLLQGIARFGVDYESVRVMYLPDRSTFSIARRWIKVKWPFYMLAKFGLLRFWTYGSYHKRLPRHQVGFRGIRNYDVEEDYENLSRKGQEKLNWEVGIRTTYVPTEAEEEEDWNKMNQEYNQALHEEEWESEKEKGNKKKGDKEECRFGGC</sequence>
<evidence type="ECO:0000313" key="5">
    <source>
        <dbReference type="Proteomes" id="UP000033140"/>
    </source>
</evidence>
<dbReference type="Pfam" id="PF00249">
    <property type="entry name" value="Myb_DNA-binding"/>
    <property type="match status" value="1"/>
</dbReference>
<feature type="chain" id="PRO_5002430403" description="Myb-like domain-containing protein" evidence="2">
    <location>
        <begin position="25"/>
        <end position="435"/>
    </location>
</feature>
<dbReference type="Gene3D" id="1.10.10.60">
    <property type="entry name" value="Homeodomain-like"/>
    <property type="match status" value="2"/>
</dbReference>